<dbReference type="InterPro" id="IPR049492">
    <property type="entry name" value="BD-FAE-like_dom"/>
</dbReference>
<dbReference type="AlphaFoldDB" id="A0A517QLV7"/>
<proteinExistence type="predicted"/>
<name>A0A517QLV7_9PLAN</name>
<protein>
    <submittedName>
        <fullName evidence="3">Acetylxylan esterase</fullName>
        <ecNumber evidence="3">3.1.1.72</ecNumber>
    </submittedName>
</protein>
<evidence type="ECO:0000313" key="3">
    <source>
        <dbReference type="EMBL" id="QDT32615.1"/>
    </source>
</evidence>
<dbReference type="KEGG" id="tpol:Mal48_18620"/>
<dbReference type="GO" id="GO:0046555">
    <property type="term" value="F:acetylxylan esterase activity"/>
    <property type="evidence" value="ECO:0007669"/>
    <property type="project" value="UniProtKB-EC"/>
</dbReference>
<evidence type="ECO:0000256" key="1">
    <source>
        <dbReference type="ARBA" id="ARBA00022801"/>
    </source>
</evidence>
<reference evidence="3 4" key="1">
    <citation type="submission" date="2019-02" db="EMBL/GenBank/DDBJ databases">
        <title>Deep-cultivation of Planctomycetes and their phenomic and genomic characterization uncovers novel biology.</title>
        <authorList>
            <person name="Wiegand S."/>
            <person name="Jogler M."/>
            <person name="Boedeker C."/>
            <person name="Pinto D."/>
            <person name="Vollmers J."/>
            <person name="Rivas-Marin E."/>
            <person name="Kohn T."/>
            <person name="Peeters S.H."/>
            <person name="Heuer A."/>
            <person name="Rast P."/>
            <person name="Oberbeckmann S."/>
            <person name="Bunk B."/>
            <person name="Jeske O."/>
            <person name="Meyerdierks A."/>
            <person name="Storesund J.E."/>
            <person name="Kallscheuer N."/>
            <person name="Luecker S."/>
            <person name="Lage O.M."/>
            <person name="Pohl T."/>
            <person name="Merkel B.J."/>
            <person name="Hornburger P."/>
            <person name="Mueller R.-W."/>
            <person name="Bruemmer F."/>
            <person name="Labrenz M."/>
            <person name="Spormann A.M."/>
            <person name="Op den Camp H."/>
            <person name="Overmann J."/>
            <person name="Amann R."/>
            <person name="Jetten M.S.M."/>
            <person name="Mascher T."/>
            <person name="Medema M.H."/>
            <person name="Devos D.P."/>
            <person name="Kaster A.-K."/>
            <person name="Ovreas L."/>
            <person name="Rohde M."/>
            <person name="Galperin M.Y."/>
            <person name="Jogler C."/>
        </authorList>
    </citation>
    <scope>NUCLEOTIDE SEQUENCE [LARGE SCALE GENOMIC DNA]</scope>
    <source>
        <strain evidence="3 4">Mal48</strain>
    </source>
</reference>
<evidence type="ECO:0000259" key="2">
    <source>
        <dbReference type="Pfam" id="PF20434"/>
    </source>
</evidence>
<feature type="domain" description="BD-FAE-like" evidence="2">
    <location>
        <begin position="74"/>
        <end position="188"/>
    </location>
</feature>
<dbReference type="SUPFAM" id="SSF53474">
    <property type="entry name" value="alpha/beta-Hydrolases"/>
    <property type="match status" value="1"/>
</dbReference>
<dbReference type="EMBL" id="CP036267">
    <property type="protein sequence ID" value="QDT32615.1"/>
    <property type="molecule type" value="Genomic_DNA"/>
</dbReference>
<keyword evidence="1 3" id="KW-0378">Hydrolase</keyword>
<accession>A0A517QLV7</accession>
<dbReference type="PANTHER" id="PTHR48081">
    <property type="entry name" value="AB HYDROLASE SUPERFAMILY PROTEIN C4A8.06C"/>
    <property type="match status" value="1"/>
</dbReference>
<dbReference type="InterPro" id="IPR029058">
    <property type="entry name" value="AB_hydrolase_fold"/>
</dbReference>
<organism evidence="3 4">
    <name type="scientific">Thalassoglobus polymorphus</name>
    <dbReference type="NCBI Taxonomy" id="2527994"/>
    <lineage>
        <taxon>Bacteria</taxon>
        <taxon>Pseudomonadati</taxon>
        <taxon>Planctomycetota</taxon>
        <taxon>Planctomycetia</taxon>
        <taxon>Planctomycetales</taxon>
        <taxon>Planctomycetaceae</taxon>
        <taxon>Thalassoglobus</taxon>
    </lineage>
</organism>
<evidence type="ECO:0000313" key="4">
    <source>
        <dbReference type="Proteomes" id="UP000315724"/>
    </source>
</evidence>
<dbReference type="Gene3D" id="3.40.50.1820">
    <property type="entry name" value="alpha/beta hydrolase"/>
    <property type="match status" value="1"/>
</dbReference>
<sequence>MIRFVLIVLFCGSFHLMNETDLFGDDVIKLWANDPPGEQLDVGPEVDITKPTDRLIAGRRIIKLKNVAHPEVHVFLPPKESRNGSAVIICPGGGFNILAWDLEGTEVAEWLNKIGVSAIVLKYRVPTSQQKMKWKAPVQDTQRALSLTRHHAKEWGIDPERIAVLGFSAGGHTAARAAYTSQRQYEANDEIDKQSCLPNAAILIYPAWLVNDDDSLIDDLKVTKKSSPTFLVHAFDDGVSAMSSLSLMTELKRKSVPSELHLFESGGHGYGLRSVKDQPVTRWAKLCEDWLDRLGWLKKS</sequence>
<keyword evidence="4" id="KW-1185">Reference proteome</keyword>
<dbReference type="Proteomes" id="UP000315724">
    <property type="component" value="Chromosome"/>
</dbReference>
<dbReference type="Pfam" id="PF20434">
    <property type="entry name" value="BD-FAE"/>
    <property type="match status" value="1"/>
</dbReference>
<dbReference type="InterPro" id="IPR050300">
    <property type="entry name" value="GDXG_lipolytic_enzyme"/>
</dbReference>
<dbReference type="PANTHER" id="PTHR48081:SF6">
    <property type="entry name" value="PEPTIDASE S9 PROLYL OLIGOPEPTIDASE CATALYTIC DOMAIN-CONTAINING PROTEIN"/>
    <property type="match status" value="1"/>
</dbReference>
<gene>
    <name evidence="3" type="primary">axeA1_1</name>
    <name evidence="3" type="ORF">Mal48_18620</name>
</gene>
<dbReference type="EC" id="3.1.1.72" evidence="3"/>